<dbReference type="GO" id="GO:0005737">
    <property type="term" value="C:cytoplasm"/>
    <property type="evidence" value="ECO:0007669"/>
    <property type="project" value="TreeGrafter"/>
</dbReference>
<dbReference type="SMART" id="SM00668">
    <property type="entry name" value="CTLH"/>
    <property type="match status" value="1"/>
</dbReference>
<name>A0A6P6BLP0_PTEVA</name>
<evidence type="ECO:0000313" key="8">
    <source>
        <dbReference type="Proteomes" id="UP000515202"/>
    </source>
</evidence>
<dbReference type="PANTHER" id="PTHR12170">
    <property type="entry name" value="MACROPHAGE ERYTHROBLAST ATTACHER-RELATED"/>
    <property type="match status" value="1"/>
</dbReference>
<sequence>MDRMMAEHLLRCGYYNTAVKLARQSGIEDLVNIEMFLTAKEVEESLERRETATCLAWCHDNKSRLRKMKGRQSEHDAKPGRKSRVASGSPKESEDLGMETIKGKPELSCLEFSLRVQEFIELVRQNKRLDAVRHARKHFSQAEGSQLDEVRQVMGMLAFPPDTHISPYKVTCARGPRGLRGSGPSSLAQSRSPVRPSRPFPVASPFCFRELGSEELSVVWPAGTCLVSACHLLPHLIRVPGPCPSSSLPDRLFPFGTVDRLRMFQIPKSCSSGRTVRLVGTPVVSCSPVNKHSRSRCTFSSEAVQAGLHGCRPGPVPPTGRRPLLPVTGPPASSTTDGLSHPLSTFT</sequence>
<dbReference type="OrthoDB" id="1933455at2759"/>
<dbReference type="GO" id="GO:0043249">
    <property type="term" value="P:erythrocyte maturation"/>
    <property type="evidence" value="ECO:0007669"/>
    <property type="project" value="UniProtKB-KW"/>
</dbReference>
<dbReference type="Pfam" id="PF10607">
    <property type="entry name" value="CTLH"/>
    <property type="match status" value="1"/>
</dbReference>
<dbReference type="AlphaFoldDB" id="A0A6P6BLP0"/>
<evidence type="ECO:0000256" key="4">
    <source>
        <dbReference type="ARBA" id="ARBA00029678"/>
    </source>
</evidence>
<dbReference type="InterPro" id="IPR045098">
    <property type="entry name" value="Fyv10_fam"/>
</dbReference>
<dbReference type="GO" id="GO:0034657">
    <property type="term" value="C:GID complex"/>
    <property type="evidence" value="ECO:0007669"/>
    <property type="project" value="TreeGrafter"/>
</dbReference>
<organism evidence="8 9">
    <name type="scientific">Pteropus vampyrus</name>
    <name type="common">Large flying fox</name>
    <dbReference type="NCBI Taxonomy" id="132908"/>
    <lineage>
        <taxon>Eukaryota</taxon>
        <taxon>Metazoa</taxon>
        <taxon>Chordata</taxon>
        <taxon>Craniata</taxon>
        <taxon>Vertebrata</taxon>
        <taxon>Euteleostomi</taxon>
        <taxon>Mammalia</taxon>
        <taxon>Eutheria</taxon>
        <taxon>Laurasiatheria</taxon>
        <taxon>Chiroptera</taxon>
        <taxon>Yinpterochiroptera</taxon>
        <taxon>Pteropodoidea</taxon>
        <taxon>Pteropodidae</taxon>
        <taxon>Pteropodinae</taxon>
        <taxon>Pteropus</taxon>
    </lineage>
</organism>
<protein>
    <recommendedName>
        <fullName evidence="2">E3 ubiquitin-protein transferase MAEA</fullName>
    </recommendedName>
    <alternativeName>
        <fullName evidence="4">Macrophage erythroblast attacher</fullName>
    </alternativeName>
</protein>
<dbReference type="RefSeq" id="XP_023375989.1">
    <property type="nucleotide sequence ID" value="XM_023520221.1"/>
</dbReference>
<reference evidence="9" key="1">
    <citation type="submission" date="2025-08" db="UniProtKB">
        <authorList>
            <consortium name="RefSeq"/>
        </authorList>
    </citation>
    <scope>IDENTIFICATION</scope>
    <source>
        <tissue evidence="9">Kidney</tissue>
    </source>
</reference>
<evidence type="ECO:0000256" key="5">
    <source>
        <dbReference type="ARBA" id="ARBA00046988"/>
    </source>
</evidence>
<dbReference type="KEGG" id="pvp:105301869"/>
<dbReference type="InterPro" id="IPR006594">
    <property type="entry name" value="LisH"/>
</dbReference>
<comment type="subunit">
    <text evidence="5">Identified in the CTLH complex that contains GID4, RANBP9 and/or RANBP10, MKLN1, MAEA, RMND5A (or alternatively its paralog RMND5B), GID8, ARMC8, WDR26 and YPEL5. Within this complex, MAEA, RMND5A (or alternatively its paralog RMND5B), GID8, WDR26, and RANBP9 and/or RANBP10 form the catalytic core, while GID4, MKLN1, ARMC8 and YPEL5 have ancillary roles. Interacts with F-actin.</text>
</comment>
<dbReference type="CTD" id="10296"/>
<dbReference type="PROSITE" id="PS50896">
    <property type="entry name" value="LISH"/>
    <property type="match status" value="1"/>
</dbReference>
<evidence type="ECO:0000256" key="3">
    <source>
        <dbReference type="ARBA" id="ARBA00023057"/>
    </source>
</evidence>
<evidence type="ECO:0000256" key="6">
    <source>
        <dbReference type="SAM" id="MobiDB-lite"/>
    </source>
</evidence>
<accession>A0A6P6BLP0</accession>
<dbReference type="PANTHER" id="PTHR12170:SF2">
    <property type="entry name" value="E3 UBIQUITIN-PROTEIN TRANSFERASE MAEA"/>
    <property type="match status" value="1"/>
</dbReference>
<feature type="region of interest" description="Disordered" evidence="6">
    <location>
        <begin position="310"/>
        <end position="347"/>
    </location>
</feature>
<keyword evidence="8" id="KW-1185">Reference proteome</keyword>
<dbReference type="GO" id="GO:0004842">
    <property type="term" value="F:ubiquitin-protein transferase activity"/>
    <property type="evidence" value="ECO:0007669"/>
    <property type="project" value="InterPro"/>
</dbReference>
<dbReference type="GO" id="GO:0043161">
    <property type="term" value="P:proteasome-mediated ubiquitin-dependent protein catabolic process"/>
    <property type="evidence" value="ECO:0007669"/>
    <property type="project" value="InterPro"/>
</dbReference>
<feature type="domain" description="CTLH" evidence="7">
    <location>
        <begin position="35"/>
        <end position="130"/>
    </location>
</feature>
<comment type="subcellular location">
    <subcellularLocation>
        <location evidence="1">Nucleus matrix</location>
    </subcellularLocation>
</comment>
<evidence type="ECO:0000256" key="2">
    <source>
        <dbReference type="ARBA" id="ARBA00014384"/>
    </source>
</evidence>
<gene>
    <name evidence="9" type="primary">MAEA</name>
</gene>
<feature type="region of interest" description="Disordered" evidence="6">
    <location>
        <begin position="66"/>
        <end position="100"/>
    </location>
</feature>
<dbReference type="PROSITE" id="PS50897">
    <property type="entry name" value="CTLH"/>
    <property type="match status" value="1"/>
</dbReference>
<dbReference type="InterPro" id="IPR024964">
    <property type="entry name" value="CTLH/CRA"/>
</dbReference>
<feature type="compositionally biased region" description="Polar residues" evidence="6">
    <location>
        <begin position="331"/>
        <end position="347"/>
    </location>
</feature>
<dbReference type="GeneID" id="105301869"/>
<keyword evidence="3" id="KW-0265">Erythrocyte maturation</keyword>
<dbReference type="GO" id="GO:0016363">
    <property type="term" value="C:nuclear matrix"/>
    <property type="evidence" value="ECO:0007669"/>
    <property type="project" value="UniProtKB-SubCell"/>
</dbReference>
<evidence type="ECO:0000313" key="9">
    <source>
        <dbReference type="RefSeq" id="XP_023375989.1"/>
    </source>
</evidence>
<dbReference type="InterPro" id="IPR006595">
    <property type="entry name" value="CTLH_C"/>
</dbReference>
<proteinExistence type="predicted"/>
<evidence type="ECO:0000256" key="1">
    <source>
        <dbReference type="ARBA" id="ARBA00004109"/>
    </source>
</evidence>
<dbReference type="Proteomes" id="UP000515202">
    <property type="component" value="Unplaced"/>
</dbReference>
<evidence type="ECO:0000259" key="7">
    <source>
        <dbReference type="PROSITE" id="PS50897"/>
    </source>
</evidence>